<evidence type="ECO:0000256" key="1">
    <source>
        <dbReference type="SAM" id="MobiDB-lite"/>
    </source>
</evidence>
<reference evidence="3" key="1">
    <citation type="journal article" date="2020" name="Nat. Ecol. Evol.">
        <title>Deeply conserved synteny resolves early events in vertebrate evolution.</title>
        <authorList>
            <person name="Simakov O."/>
            <person name="Marletaz F."/>
            <person name="Yue J.X."/>
            <person name="O'Connell B."/>
            <person name="Jenkins J."/>
            <person name="Brandt A."/>
            <person name="Calef R."/>
            <person name="Tung C.H."/>
            <person name="Huang T.K."/>
            <person name="Schmutz J."/>
            <person name="Satoh N."/>
            <person name="Yu J.K."/>
            <person name="Putnam N.H."/>
            <person name="Green R.E."/>
            <person name="Rokhsar D.S."/>
        </authorList>
    </citation>
    <scope>NUCLEOTIDE SEQUENCE [LARGE SCALE GENOMIC DNA]</scope>
    <source>
        <strain evidence="3">S238N-H82</strain>
    </source>
</reference>
<proteinExistence type="predicted"/>
<feature type="transmembrane region" description="Helical" evidence="2">
    <location>
        <begin position="7"/>
        <end position="27"/>
    </location>
</feature>
<keyword evidence="2" id="KW-0472">Membrane</keyword>
<dbReference type="AlphaFoldDB" id="A0A9J7M2Z2"/>
<feature type="region of interest" description="Disordered" evidence="1">
    <location>
        <begin position="73"/>
        <end position="98"/>
    </location>
</feature>
<organism evidence="3 4">
    <name type="scientific">Branchiostoma floridae</name>
    <name type="common">Florida lancelet</name>
    <name type="synonym">Amphioxus</name>
    <dbReference type="NCBI Taxonomy" id="7739"/>
    <lineage>
        <taxon>Eukaryota</taxon>
        <taxon>Metazoa</taxon>
        <taxon>Chordata</taxon>
        <taxon>Cephalochordata</taxon>
        <taxon>Leptocardii</taxon>
        <taxon>Amphioxiformes</taxon>
        <taxon>Branchiostomatidae</taxon>
        <taxon>Branchiostoma</taxon>
    </lineage>
</organism>
<dbReference type="GeneID" id="118426858"/>
<dbReference type="KEGG" id="bfo:118426858"/>
<sequence>MSSRLRYSVKGSIIIVLLSVLLCWLMLHRHVKSTLHETPYGPSTGGNNDGQYQPDGTSTQLCLKLIKEMMGRKQSPGPAYKFDKAATSSPNAEAEQPERQAFQGRPVGLFAVAGCVLVILVMLTSRKEDTLTHPVQPIDNDGPHHGPPPVSLA</sequence>
<dbReference type="OrthoDB" id="10506987at2759"/>
<protein>
    <submittedName>
        <fullName evidence="4">Uncharacterized protein LOC118426858</fullName>
    </submittedName>
</protein>
<accession>A0A9J7M2Z2</accession>
<dbReference type="Proteomes" id="UP000001554">
    <property type="component" value="Chromosome 12"/>
</dbReference>
<dbReference type="RefSeq" id="XP_035692309.1">
    <property type="nucleotide sequence ID" value="XM_035836416.1"/>
</dbReference>
<gene>
    <name evidence="4" type="primary">LOC118426858</name>
</gene>
<keyword evidence="3" id="KW-1185">Reference proteome</keyword>
<evidence type="ECO:0000313" key="3">
    <source>
        <dbReference type="Proteomes" id="UP000001554"/>
    </source>
</evidence>
<feature type="region of interest" description="Disordered" evidence="1">
    <location>
        <begin position="132"/>
        <end position="153"/>
    </location>
</feature>
<evidence type="ECO:0000256" key="2">
    <source>
        <dbReference type="SAM" id="Phobius"/>
    </source>
</evidence>
<keyword evidence="2" id="KW-1133">Transmembrane helix</keyword>
<reference evidence="4" key="2">
    <citation type="submission" date="2025-08" db="UniProtKB">
        <authorList>
            <consortium name="RefSeq"/>
        </authorList>
    </citation>
    <scope>IDENTIFICATION</scope>
    <source>
        <strain evidence="4">S238N-H82</strain>
        <tissue evidence="4">Testes</tissue>
    </source>
</reference>
<evidence type="ECO:0000313" key="4">
    <source>
        <dbReference type="RefSeq" id="XP_035692309.1"/>
    </source>
</evidence>
<name>A0A9J7M2Z2_BRAFL</name>
<feature type="transmembrane region" description="Helical" evidence="2">
    <location>
        <begin position="107"/>
        <end position="124"/>
    </location>
</feature>
<keyword evidence="2" id="KW-0812">Transmembrane</keyword>